<feature type="region of interest" description="Disordered" evidence="1">
    <location>
        <begin position="1"/>
        <end position="139"/>
    </location>
</feature>
<evidence type="ECO:0000313" key="4">
    <source>
        <dbReference type="Proteomes" id="UP000518266"/>
    </source>
</evidence>
<sequence length="539" mass="61351">MVFADSPSEDEDLLQPQSDPDYEFRESDEDQYQMASGSQPSTSASSELRRASDQHTVAPEPSTSKRRRRMSAPVLTLPPSASSDSEPSFELPSKRKGKALKKAVNPRKRGRGGSSSSRTTEEELGWHNKEEKDQTPEPLRFMPAQGPALDTTAPWSPLKLFRLFFSHAVVHTIIANTNTHALNRLQGGKKYPWKVLTFKDFYIFLSIIIFTGLVNVHTQSDYWKKSWPYDFKFPGDTMSRQRFQSIMWSLHLSDPKEDEENDRKRNTADYSSVIDLLPFPLLGGGYTLFVDNFYTSPALFGDLFAKNIGCCGTIRKNRVGFPKTVLNDFPKKAERGDLRWIRRSELLFVKWMDNREVTMCSTVHAAFSGQTVRRKVKQAGVWQTKIVTVPDAVVDYNRSMGGVDVSDALIGYYSVHHKTMKWYKTFFYHFLDIAVVNSFLLHKELHKMRGDPGGTKPHTQKSFREQLAADMRGEVPAAPPPPCMPAYYGEDATALRRYCRRCSEAGKKTVKTPVYCTKCHVPLCFTSKKNCFKAWHTSD</sequence>
<evidence type="ECO:0000256" key="1">
    <source>
        <dbReference type="SAM" id="MobiDB-lite"/>
    </source>
</evidence>
<feature type="compositionally biased region" description="Basic and acidic residues" evidence="1">
    <location>
        <begin position="119"/>
        <end position="135"/>
    </location>
</feature>
<accession>A0A7J5Y1V5</accession>
<keyword evidence="4" id="KW-1185">Reference proteome</keyword>
<feature type="compositionally biased region" description="Basic residues" evidence="1">
    <location>
        <begin position="94"/>
        <end position="111"/>
    </location>
</feature>
<proteinExistence type="predicted"/>
<feature type="compositionally biased region" description="Low complexity" evidence="1">
    <location>
        <begin position="36"/>
        <end position="46"/>
    </location>
</feature>
<reference evidence="3 4" key="1">
    <citation type="submission" date="2020-03" db="EMBL/GenBank/DDBJ databases">
        <title>Dissostichus mawsoni Genome sequencing and assembly.</title>
        <authorList>
            <person name="Park H."/>
        </authorList>
    </citation>
    <scope>NUCLEOTIDE SEQUENCE [LARGE SCALE GENOMIC DNA]</scope>
    <source>
        <strain evidence="3">DM0001</strain>
        <tissue evidence="3">Muscle</tissue>
    </source>
</reference>
<protein>
    <recommendedName>
        <fullName evidence="2">PiggyBac transposable element-derived protein domain-containing protein</fullName>
    </recommendedName>
</protein>
<dbReference type="OrthoDB" id="118105at2759"/>
<dbReference type="Pfam" id="PF13843">
    <property type="entry name" value="DDE_Tnp_1_7"/>
    <property type="match status" value="2"/>
</dbReference>
<comment type="caution">
    <text evidence="3">The sequence shown here is derived from an EMBL/GenBank/DDBJ whole genome shotgun (WGS) entry which is preliminary data.</text>
</comment>
<dbReference type="Proteomes" id="UP000518266">
    <property type="component" value="Unassembled WGS sequence"/>
</dbReference>
<gene>
    <name evidence="3" type="ORF">F7725_001628</name>
</gene>
<dbReference type="PANTHER" id="PTHR46599">
    <property type="entry name" value="PIGGYBAC TRANSPOSABLE ELEMENT-DERIVED PROTEIN 4"/>
    <property type="match status" value="1"/>
</dbReference>
<evidence type="ECO:0000313" key="3">
    <source>
        <dbReference type="EMBL" id="KAF3842779.1"/>
    </source>
</evidence>
<dbReference type="AlphaFoldDB" id="A0A7J5Y1V5"/>
<feature type="domain" description="PiggyBac transposable element-derived protein" evidence="2">
    <location>
        <begin position="156"/>
        <end position="262"/>
    </location>
</feature>
<evidence type="ECO:0000259" key="2">
    <source>
        <dbReference type="Pfam" id="PF13843"/>
    </source>
</evidence>
<name>A0A7J5Y1V5_DISMA</name>
<dbReference type="PANTHER" id="PTHR46599:SF3">
    <property type="entry name" value="PIGGYBAC TRANSPOSABLE ELEMENT-DERIVED PROTEIN 4"/>
    <property type="match status" value="1"/>
</dbReference>
<feature type="domain" description="PiggyBac transposable element-derived protein" evidence="2">
    <location>
        <begin position="272"/>
        <end position="439"/>
    </location>
</feature>
<dbReference type="EMBL" id="JAAKFY010000018">
    <property type="protein sequence ID" value="KAF3842779.1"/>
    <property type="molecule type" value="Genomic_DNA"/>
</dbReference>
<organism evidence="3 4">
    <name type="scientific">Dissostichus mawsoni</name>
    <name type="common">Antarctic cod</name>
    <dbReference type="NCBI Taxonomy" id="36200"/>
    <lineage>
        <taxon>Eukaryota</taxon>
        <taxon>Metazoa</taxon>
        <taxon>Chordata</taxon>
        <taxon>Craniata</taxon>
        <taxon>Vertebrata</taxon>
        <taxon>Euteleostomi</taxon>
        <taxon>Actinopterygii</taxon>
        <taxon>Neopterygii</taxon>
        <taxon>Teleostei</taxon>
        <taxon>Neoteleostei</taxon>
        <taxon>Acanthomorphata</taxon>
        <taxon>Eupercaria</taxon>
        <taxon>Perciformes</taxon>
        <taxon>Notothenioidei</taxon>
        <taxon>Nototheniidae</taxon>
        <taxon>Dissostichus</taxon>
    </lineage>
</organism>
<dbReference type="InterPro" id="IPR029526">
    <property type="entry name" value="PGBD"/>
</dbReference>